<dbReference type="Proteomes" id="UP000789342">
    <property type="component" value="Unassembled WGS sequence"/>
</dbReference>
<reference evidence="1" key="1">
    <citation type="submission" date="2021-06" db="EMBL/GenBank/DDBJ databases">
        <authorList>
            <person name="Kallberg Y."/>
            <person name="Tangrot J."/>
            <person name="Rosling A."/>
        </authorList>
    </citation>
    <scope>NUCLEOTIDE SEQUENCE</scope>
    <source>
        <strain evidence="1">CL551</strain>
    </source>
</reference>
<protein>
    <submittedName>
        <fullName evidence="1">12448_t:CDS:1</fullName>
    </submittedName>
</protein>
<comment type="caution">
    <text evidence="1">The sequence shown here is derived from an EMBL/GenBank/DDBJ whole genome shotgun (WGS) entry which is preliminary data.</text>
</comment>
<accession>A0A9N9ARY4</accession>
<sequence length="87" mass="10172">MRVTPLFPGSVERTYIIVVDQGPHLNMSCSKMESRGDEWKMRMRQLRGVSRNYKVNDWRNTVKKGIPNKLRVISLVLDSRTYGAFQQ</sequence>
<organism evidence="1 2">
    <name type="scientific">Acaulospora morrowiae</name>
    <dbReference type="NCBI Taxonomy" id="94023"/>
    <lineage>
        <taxon>Eukaryota</taxon>
        <taxon>Fungi</taxon>
        <taxon>Fungi incertae sedis</taxon>
        <taxon>Mucoromycota</taxon>
        <taxon>Glomeromycotina</taxon>
        <taxon>Glomeromycetes</taxon>
        <taxon>Diversisporales</taxon>
        <taxon>Acaulosporaceae</taxon>
        <taxon>Acaulospora</taxon>
    </lineage>
</organism>
<proteinExistence type="predicted"/>
<keyword evidence="2" id="KW-1185">Reference proteome</keyword>
<dbReference type="EMBL" id="CAJVPV010002938">
    <property type="protein sequence ID" value="CAG8539484.1"/>
    <property type="molecule type" value="Genomic_DNA"/>
</dbReference>
<evidence type="ECO:0000313" key="2">
    <source>
        <dbReference type="Proteomes" id="UP000789342"/>
    </source>
</evidence>
<gene>
    <name evidence="1" type="ORF">AMORRO_LOCUS5058</name>
</gene>
<dbReference type="AlphaFoldDB" id="A0A9N9ARY4"/>
<name>A0A9N9ARY4_9GLOM</name>
<evidence type="ECO:0000313" key="1">
    <source>
        <dbReference type="EMBL" id="CAG8539484.1"/>
    </source>
</evidence>